<feature type="chain" id="PRO_5045020183" evidence="8">
    <location>
        <begin position="23"/>
        <end position="1130"/>
    </location>
</feature>
<gene>
    <name evidence="10 11 12" type="primary">LOC106493849</name>
</gene>
<reference evidence="10 11" key="1">
    <citation type="submission" date="2025-05" db="UniProtKB">
        <authorList>
            <consortium name="RefSeq"/>
        </authorList>
    </citation>
    <scope>IDENTIFICATION</scope>
    <source>
        <tissue evidence="10 11">Blood</tissue>
    </source>
</reference>
<evidence type="ECO:0000256" key="2">
    <source>
        <dbReference type="ARBA" id="ARBA00011016"/>
    </source>
</evidence>
<keyword evidence="9" id="KW-1185">Reference proteome</keyword>
<accession>A0A8B7JHK5</accession>
<protein>
    <submittedName>
        <fullName evidence="10 11">Mesothelin-like</fullName>
    </submittedName>
</protein>
<keyword evidence="7" id="KW-0812">Transmembrane</keyword>
<dbReference type="Gene3D" id="1.20.970.40">
    <property type="match status" value="1"/>
</dbReference>
<proteinExistence type="inferred from homology"/>
<dbReference type="GO" id="GO:0009986">
    <property type="term" value="C:cell surface"/>
    <property type="evidence" value="ECO:0007669"/>
    <property type="project" value="TreeGrafter"/>
</dbReference>
<dbReference type="RefSeq" id="XP_067162140.1">
    <property type="nucleotide sequence ID" value="XM_067306039.1"/>
</dbReference>
<dbReference type="OrthoDB" id="9329195at2759"/>
<evidence type="ECO:0000313" key="9">
    <source>
        <dbReference type="Proteomes" id="UP001652627"/>
    </source>
</evidence>
<evidence type="ECO:0000256" key="3">
    <source>
        <dbReference type="ARBA" id="ARBA00022729"/>
    </source>
</evidence>
<dbReference type="RefSeq" id="XP_013809428.2">
    <property type="nucleotide sequence ID" value="XM_013953974.2"/>
</dbReference>
<evidence type="ECO:0000313" key="12">
    <source>
        <dbReference type="RefSeq" id="XP_067162140.1"/>
    </source>
</evidence>
<keyword evidence="7" id="KW-1133">Transmembrane helix</keyword>
<dbReference type="GO" id="GO:0007160">
    <property type="term" value="P:cell-matrix adhesion"/>
    <property type="evidence" value="ECO:0007669"/>
    <property type="project" value="TreeGrafter"/>
</dbReference>
<evidence type="ECO:0000313" key="10">
    <source>
        <dbReference type="RefSeq" id="XP_013809428.2"/>
    </source>
</evidence>
<organism evidence="9 10">
    <name type="scientific">Apteryx mantelli</name>
    <name type="common">North Island brown kiwi</name>
    <dbReference type="NCBI Taxonomy" id="2696672"/>
    <lineage>
        <taxon>Eukaryota</taxon>
        <taxon>Metazoa</taxon>
        <taxon>Chordata</taxon>
        <taxon>Craniata</taxon>
        <taxon>Vertebrata</taxon>
        <taxon>Euteleostomi</taxon>
        <taxon>Archelosauria</taxon>
        <taxon>Archosauria</taxon>
        <taxon>Dinosauria</taxon>
        <taxon>Saurischia</taxon>
        <taxon>Theropoda</taxon>
        <taxon>Coelurosauria</taxon>
        <taxon>Aves</taxon>
        <taxon>Palaeognathae</taxon>
        <taxon>Apterygiformes</taxon>
        <taxon>Apterygidae</taxon>
        <taxon>Apteryx</taxon>
    </lineage>
</organism>
<dbReference type="AlphaFoldDB" id="A0A8B7JHK5"/>
<dbReference type="InterPro" id="IPR010335">
    <property type="entry name" value="Mesothelin"/>
</dbReference>
<evidence type="ECO:0000256" key="8">
    <source>
        <dbReference type="SAM" id="SignalP"/>
    </source>
</evidence>
<comment type="similarity">
    <text evidence="2">Belongs to the mesothelin family.</text>
</comment>
<evidence type="ECO:0000256" key="1">
    <source>
        <dbReference type="ARBA" id="ARBA00004370"/>
    </source>
</evidence>
<sequence>MTSLHSGLGFLLSVGWLAAAAASAGTYPCSSSPVNEAAVCASVKSVSQEMLLKIAHGQASPCNLTFGQYACAQSAWLQDLKDDFLVSLYSCLSPKPVSAVDPAYSILFFSKYDANKLVAALTTFSQQFSQVPLSQEWSIVFMNGLWEKMLQVPDIDSPPVLFQWVHEGLQPFLVKPTVFACLHAKNVLCKTFQKIVTALNGIYSDLPVEEQRNLYNGIKYYLIQDGSKQKCYSAAIPGLNSTAWFENYLGSFMEHATVGDLQLFADESTLQQFARDPVNMRMVSNLTLLRTTAVYYTLLLTSGPGFPLSSLPDRFVCYLSPSAVSNLSRNEALSLAQRISKNCPMNVPHTGANKERLHSSSLTTEELQVASSLVRKFEHFPPAILRALGQAAVGLSVSQIENSISGKDLQAALPALSEVRGWNTEQSSTIINKLLSSGYQIADGQSLAKLGSLVAGLNSSTLQSLPPKVILEAIKLPEFAQQMVTLPSALKMAFVEKISSSVGHPADLVKYIPDALAGYIPKSLLVFGKEKPNIQDLNQKTWTREQAAMFFSDVIKTEPDFSRLSQSVLQGFTCAAANEMGMESSQQLAKVMKQKNVKLGEDQLRCLVKMVTLHGIPKDLDSYPKDLLLFLSPSDYATTGSCWQYFANIGKANLDVLQRESSQRKQLLLEALACLKITGTQINEENAEVLGRLVCDLGGEYIRSSGGILLKRLSQCESFLPDQEEAIRSVISSGNTKFGPPSVWSASTLNKLSELIPVFDHSILQKIPKNVLTLWLKNFARDSSLSREELASIVEELLPSRHRRDAGCPSDKKITQEVLEDDLMPTYYTPEQLQACLKNVSLANHLSQMLNYPFTVEQLAVLKRHLDEAYPDGLPESLLPNLGSLTRFFTPEDISKWKISSADTLAALLQNTPSDREAAEMIKRYVALGNRLNATALNAIGTKYVCLLNATELNAIDSNSLKTASLDPSACSQLTKDVLYNKAKRAFSDQHNSRAYYTLIKPYLGGAPGVDLRALSKDRVNMDIETFKKLRRDSLLILTPTEVKDLLGVNLKALTSVQNESPIWEWIQMQKQSDLDKLDVGLFGGIQEGYINIVTPKFQTPSSAPLGAVAMVFHLLPALLLSFVMMLVLS</sequence>
<dbReference type="PANTHER" id="PTHR23412">
    <property type="entry name" value="STEREOCILIN RELATED"/>
    <property type="match status" value="1"/>
</dbReference>
<dbReference type="PANTHER" id="PTHR23412:SF6">
    <property type="entry name" value="MESOTHELIN"/>
    <property type="match status" value="1"/>
</dbReference>
<name>A0A8B7JHK5_9AVES</name>
<keyword evidence="6" id="KW-0325">Glycoprotein</keyword>
<feature type="signal peptide" evidence="8">
    <location>
        <begin position="1"/>
        <end position="22"/>
    </location>
</feature>
<dbReference type="Pfam" id="PF06060">
    <property type="entry name" value="Mesothelin"/>
    <property type="match status" value="1"/>
</dbReference>
<dbReference type="GO" id="GO:0016020">
    <property type="term" value="C:membrane"/>
    <property type="evidence" value="ECO:0007669"/>
    <property type="project" value="UniProtKB-SubCell"/>
</dbReference>
<feature type="transmembrane region" description="Helical" evidence="7">
    <location>
        <begin position="1106"/>
        <end position="1129"/>
    </location>
</feature>
<keyword evidence="3 8" id="KW-0732">Signal</keyword>
<evidence type="ECO:0000313" key="11">
    <source>
        <dbReference type="RefSeq" id="XP_067162139.1"/>
    </source>
</evidence>
<dbReference type="KEGG" id="aam:106493849"/>
<comment type="subcellular location">
    <subcellularLocation>
        <location evidence="1">Membrane</location>
    </subcellularLocation>
</comment>
<keyword evidence="5 7" id="KW-0472">Membrane</keyword>
<evidence type="ECO:0000256" key="4">
    <source>
        <dbReference type="ARBA" id="ARBA00022889"/>
    </source>
</evidence>
<dbReference type="RefSeq" id="XP_067162139.1">
    <property type="nucleotide sequence ID" value="XM_067306038.1"/>
</dbReference>
<dbReference type="GeneID" id="106493849"/>
<keyword evidence="4" id="KW-0130">Cell adhesion</keyword>
<dbReference type="Proteomes" id="UP001652627">
    <property type="component" value="Chromosome 16"/>
</dbReference>
<evidence type="ECO:0000256" key="6">
    <source>
        <dbReference type="ARBA" id="ARBA00023180"/>
    </source>
</evidence>
<evidence type="ECO:0000256" key="7">
    <source>
        <dbReference type="SAM" id="Phobius"/>
    </source>
</evidence>
<dbReference type="InterPro" id="IPR026664">
    <property type="entry name" value="Stereocilin-rel"/>
</dbReference>
<evidence type="ECO:0000256" key="5">
    <source>
        <dbReference type="ARBA" id="ARBA00023136"/>
    </source>
</evidence>